<evidence type="ECO:0000256" key="1">
    <source>
        <dbReference type="ARBA" id="ARBA00004127"/>
    </source>
</evidence>
<evidence type="ECO:0000256" key="6">
    <source>
        <dbReference type="SAM" id="Phobius"/>
    </source>
</evidence>
<dbReference type="Gene3D" id="1.20.1720.10">
    <property type="entry name" value="Multidrug resistance protein D"/>
    <property type="match status" value="1"/>
</dbReference>
<evidence type="ECO:0000256" key="2">
    <source>
        <dbReference type="ARBA" id="ARBA00022448"/>
    </source>
</evidence>
<proteinExistence type="predicted"/>
<keyword evidence="2" id="KW-0813">Transport</keyword>
<keyword evidence="3 6" id="KW-0812">Transmembrane</keyword>
<dbReference type="GO" id="GO:0012505">
    <property type="term" value="C:endomembrane system"/>
    <property type="evidence" value="ECO:0007669"/>
    <property type="project" value="UniProtKB-SubCell"/>
</dbReference>
<dbReference type="Proteomes" id="UP000274822">
    <property type="component" value="Unassembled WGS sequence"/>
</dbReference>
<accession>A0A433QPB0</accession>
<feature type="transmembrane region" description="Helical" evidence="6">
    <location>
        <begin position="98"/>
        <end position="116"/>
    </location>
</feature>
<evidence type="ECO:0000256" key="3">
    <source>
        <dbReference type="ARBA" id="ARBA00022692"/>
    </source>
</evidence>
<name>A0A433QPB0_9FUNG</name>
<dbReference type="Pfam" id="PF07690">
    <property type="entry name" value="MFS_1"/>
    <property type="match status" value="1"/>
</dbReference>
<sequence>MTTSLLDHSLALAMFVGALNSTVIAPALPIIADIFGRKAILLFCLIVFTLTSMGCALSVNMTMLIFMRAAQGLGGGGLMSTVLIIIADIYPIDQRAKYQGIATSTFGLASVVGPLLGGALVDRLNWRWAFWVTPIFATPALVVVTFFFNLKHQRSSTMEKLKRVDFSGTFLEVIGITCLMLGINWGGTKYDWNSAPIISLLIISFILLSAFIYVEGYRAVEPIIPFRLFKKATIVASFVSNFFVGMNFFALLYFFPWLAEVGSVLIFISISLGSSSRYNNEWFSYP</sequence>
<feature type="transmembrane region" description="Helical" evidence="6">
    <location>
        <begin position="169"/>
        <end position="188"/>
    </location>
</feature>
<keyword evidence="9" id="KW-1185">Reference proteome</keyword>
<feature type="transmembrane region" description="Helical" evidence="6">
    <location>
        <begin position="12"/>
        <end position="32"/>
    </location>
</feature>
<dbReference type="InterPro" id="IPR020846">
    <property type="entry name" value="MFS_dom"/>
</dbReference>
<dbReference type="GO" id="GO:0005886">
    <property type="term" value="C:plasma membrane"/>
    <property type="evidence" value="ECO:0007669"/>
    <property type="project" value="TreeGrafter"/>
</dbReference>
<dbReference type="EMBL" id="RBNJ01002781">
    <property type="protein sequence ID" value="RUS31598.1"/>
    <property type="molecule type" value="Genomic_DNA"/>
</dbReference>
<evidence type="ECO:0000256" key="4">
    <source>
        <dbReference type="ARBA" id="ARBA00022989"/>
    </source>
</evidence>
<feature type="domain" description="Major facilitator superfamily (MFS) profile" evidence="7">
    <location>
        <begin position="1"/>
        <end position="286"/>
    </location>
</feature>
<dbReference type="AlphaFoldDB" id="A0A433QPB0"/>
<comment type="caution">
    <text evidence="8">The sequence shown here is derived from an EMBL/GenBank/DDBJ whole genome shotgun (WGS) entry which is preliminary data.</text>
</comment>
<feature type="transmembrane region" description="Helical" evidence="6">
    <location>
        <begin position="234"/>
        <end position="255"/>
    </location>
</feature>
<gene>
    <name evidence="8" type="ORF">BC938DRAFT_477478</name>
</gene>
<dbReference type="InterPro" id="IPR036259">
    <property type="entry name" value="MFS_trans_sf"/>
</dbReference>
<organism evidence="8 9">
    <name type="scientific">Jimgerdemannia flammicorona</name>
    <dbReference type="NCBI Taxonomy" id="994334"/>
    <lineage>
        <taxon>Eukaryota</taxon>
        <taxon>Fungi</taxon>
        <taxon>Fungi incertae sedis</taxon>
        <taxon>Mucoromycota</taxon>
        <taxon>Mucoromycotina</taxon>
        <taxon>Endogonomycetes</taxon>
        <taxon>Endogonales</taxon>
        <taxon>Endogonaceae</taxon>
        <taxon>Jimgerdemannia</taxon>
    </lineage>
</organism>
<protein>
    <submittedName>
        <fullName evidence="8">Major facilitator superfamily domain-containing protein</fullName>
    </submittedName>
</protein>
<dbReference type="InterPro" id="IPR011701">
    <property type="entry name" value="MFS"/>
</dbReference>
<dbReference type="GO" id="GO:0022857">
    <property type="term" value="F:transmembrane transporter activity"/>
    <property type="evidence" value="ECO:0007669"/>
    <property type="project" value="InterPro"/>
</dbReference>
<evidence type="ECO:0000313" key="9">
    <source>
        <dbReference type="Proteomes" id="UP000274822"/>
    </source>
</evidence>
<dbReference type="PANTHER" id="PTHR23501:SF191">
    <property type="entry name" value="VACUOLAR BASIC AMINO ACID TRANSPORTER 4"/>
    <property type="match status" value="1"/>
</dbReference>
<feature type="transmembrane region" description="Helical" evidence="6">
    <location>
        <begin position="39"/>
        <end position="59"/>
    </location>
</feature>
<feature type="transmembrane region" description="Helical" evidence="6">
    <location>
        <begin position="65"/>
        <end position="86"/>
    </location>
</feature>
<dbReference type="PANTHER" id="PTHR23501">
    <property type="entry name" value="MAJOR FACILITATOR SUPERFAMILY"/>
    <property type="match status" value="1"/>
</dbReference>
<comment type="subcellular location">
    <subcellularLocation>
        <location evidence="1">Endomembrane system</location>
        <topology evidence="1">Multi-pass membrane protein</topology>
    </subcellularLocation>
</comment>
<evidence type="ECO:0000259" key="7">
    <source>
        <dbReference type="PROSITE" id="PS50850"/>
    </source>
</evidence>
<evidence type="ECO:0000313" key="8">
    <source>
        <dbReference type="EMBL" id="RUS31598.1"/>
    </source>
</evidence>
<feature type="transmembrane region" description="Helical" evidence="6">
    <location>
        <begin position="128"/>
        <end position="148"/>
    </location>
</feature>
<dbReference type="SUPFAM" id="SSF103473">
    <property type="entry name" value="MFS general substrate transporter"/>
    <property type="match status" value="1"/>
</dbReference>
<keyword evidence="5 6" id="KW-0472">Membrane</keyword>
<reference evidence="8 9" key="1">
    <citation type="journal article" date="2018" name="New Phytol.">
        <title>Phylogenomics of Endogonaceae and evolution of mycorrhizas within Mucoromycota.</title>
        <authorList>
            <person name="Chang Y."/>
            <person name="Desiro A."/>
            <person name="Na H."/>
            <person name="Sandor L."/>
            <person name="Lipzen A."/>
            <person name="Clum A."/>
            <person name="Barry K."/>
            <person name="Grigoriev I.V."/>
            <person name="Martin F.M."/>
            <person name="Stajich J.E."/>
            <person name="Smith M.E."/>
            <person name="Bonito G."/>
            <person name="Spatafora J.W."/>
        </authorList>
    </citation>
    <scope>NUCLEOTIDE SEQUENCE [LARGE SCALE GENOMIC DNA]</scope>
    <source>
        <strain evidence="8 9">AD002</strain>
    </source>
</reference>
<keyword evidence="4 6" id="KW-1133">Transmembrane helix</keyword>
<dbReference type="PROSITE" id="PS50850">
    <property type="entry name" value="MFS"/>
    <property type="match status" value="1"/>
</dbReference>
<feature type="transmembrane region" description="Helical" evidence="6">
    <location>
        <begin position="194"/>
        <end position="214"/>
    </location>
</feature>
<evidence type="ECO:0000256" key="5">
    <source>
        <dbReference type="ARBA" id="ARBA00023136"/>
    </source>
</evidence>